<gene>
    <name evidence="1" type="ORF">Pcinc_005443</name>
</gene>
<protein>
    <submittedName>
        <fullName evidence="1">Uncharacterized protein</fullName>
    </submittedName>
</protein>
<organism evidence="1 2">
    <name type="scientific">Petrolisthes cinctipes</name>
    <name type="common">Flat porcelain crab</name>
    <dbReference type="NCBI Taxonomy" id="88211"/>
    <lineage>
        <taxon>Eukaryota</taxon>
        <taxon>Metazoa</taxon>
        <taxon>Ecdysozoa</taxon>
        <taxon>Arthropoda</taxon>
        <taxon>Crustacea</taxon>
        <taxon>Multicrustacea</taxon>
        <taxon>Malacostraca</taxon>
        <taxon>Eumalacostraca</taxon>
        <taxon>Eucarida</taxon>
        <taxon>Decapoda</taxon>
        <taxon>Pleocyemata</taxon>
        <taxon>Anomura</taxon>
        <taxon>Galatheoidea</taxon>
        <taxon>Porcellanidae</taxon>
        <taxon>Petrolisthes</taxon>
    </lineage>
</organism>
<evidence type="ECO:0000313" key="2">
    <source>
        <dbReference type="Proteomes" id="UP001286313"/>
    </source>
</evidence>
<dbReference type="PANTHER" id="PTHR21636">
    <property type="entry name" value="PROTEIN DOK-7"/>
    <property type="match status" value="1"/>
</dbReference>
<keyword evidence="2" id="KW-1185">Reference proteome</keyword>
<dbReference type="Proteomes" id="UP001286313">
    <property type="component" value="Unassembled WGS sequence"/>
</dbReference>
<dbReference type="Gene3D" id="2.30.29.30">
    <property type="entry name" value="Pleckstrin-homology domain (PH domain)/Phosphotyrosine-binding domain (PTB)"/>
    <property type="match status" value="1"/>
</dbReference>
<evidence type="ECO:0000313" key="1">
    <source>
        <dbReference type="EMBL" id="KAK3890610.1"/>
    </source>
</evidence>
<comment type="caution">
    <text evidence="1">The sequence shown here is derived from an EMBL/GenBank/DDBJ whole genome shotgun (WGS) entry which is preliminary data.</text>
</comment>
<dbReference type="GO" id="GO:0019901">
    <property type="term" value="F:protein kinase binding"/>
    <property type="evidence" value="ECO:0007669"/>
    <property type="project" value="InterPro"/>
</dbReference>
<accession>A0AAE1GDC0</accession>
<dbReference type="InterPro" id="IPR011993">
    <property type="entry name" value="PH-like_dom_sf"/>
</dbReference>
<dbReference type="GO" id="GO:0007528">
    <property type="term" value="P:neuromuscular junction development"/>
    <property type="evidence" value="ECO:0007669"/>
    <property type="project" value="TreeGrafter"/>
</dbReference>
<dbReference type="EMBL" id="JAWQEG010000406">
    <property type="protein sequence ID" value="KAK3890610.1"/>
    <property type="molecule type" value="Genomic_DNA"/>
</dbReference>
<dbReference type="PANTHER" id="PTHR21636:SF2">
    <property type="entry name" value="PROTEIN DOK-7"/>
    <property type="match status" value="1"/>
</dbReference>
<name>A0AAE1GDC0_PETCI</name>
<dbReference type="InterPro" id="IPR037746">
    <property type="entry name" value="Dok-7"/>
</dbReference>
<sequence>MECVEESVIEVPQWKQRWAVLDKLSPVADVLQLQLYRDSRDRAKGASTKASLALQNVLALETECNPLVGPALHVLQD</sequence>
<dbReference type="AlphaFoldDB" id="A0AAE1GDC0"/>
<proteinExistence type="predicted"/>
<reference evidence="1" key="1">
    <citation type="submission" date="2023-10" db="EMBL/GenBank/DDBJ databases">
        <title>Genome assemblies of two species of porcelain crab, Petrolisthes cinctipes and Petrolisthes manimaculis (Anomura: Porcellanidae).</title>
        <authorList>
            <person name="Angst P."/>
        </authorList>
    </citation>
    <scope>NUCLEOTIDE SEQUENCE</scope>
    <source>
        <strain evidence="1">PB745_01</strain>
        <tissue evidence="1">Gill</tissue>
    </source>
</reference>